<evidence type="ECO:0000256" key="5">
    <source>
        <dbReference type="ARBA" id="ARBA00023004"/>
    </source>
</evidence>
<evidence type="ECO:0000256" key="3">
    <source>
        <dbReference type="ARBA" id="ARBA00022723"/>
    </source>
</evidence>
<evidence type="ECO:0000313" key="9">
    <source>
        <dbReference type="Proteomes" id="UP000886520"/>
    </source>
</evidence>
<dbReference type="Gene3D" id="2.60.120.650">
    <property type="entry name" value="Cupin"/>
    <property type="match status" value="1"/>
</dbReference>
<accession>A0A9D4ZBK6</accession>
<dbReference type="PANTHER" id="PTHR12480:SF21">
    <property type="entry name" value="JMJC DOMAIN-CONTAINING PROTEIN 8"/>
    <property type="match status" value="1"/>
</dbReference>
<dbReference type="Pfam" id="PF13621">
    <property type="entry name" value="Cupin_8"/>
    <property type="match status" value="1"/>
</dbReference>
<keyword evidence="5" id="KW-0408">Iron</keyword>
<keyword evidence="4" id="KW-0560">Oxidoreductase</keyword>
<evidence type="ECO:0000256" key="4">
    <source>
        <dbReference type="ARBA" id="ARBA00023002"/>
    </source>
</evidence>
<dbReference type="PROSITE" id="PS51184">
    <property type="entry name" value="JMJC"/>
    <property type="match status" value="1"/>
</dbReference>
<dbReference type="InterPro" id="IPR003347">
    <property type="entry name" value="JmjC_dom"/>
</dbReference>
<evidence type="ECO:0000256" key="6">
    <source>
        <dbReference type="ARBA" id="ARBA00023242"/>
    </source>
</evidence>
<dbReference type="GO" id="GO:0046872">
    <property type="term" value="F:metal ion binding"/>
    <property type="evidence" value="ECO:0007669"/>
    <property type="project" value="UniProtKB-KW"/>
</dbReference>
<feature type="domain" description="JmjC" evidence="7">
    <location>
        <begin position="96"/>
        <end position="256"/>
    </location>
</feature>
<organism evidence="8 9">
    <name type="scientific">Adiantum capillus-veneris</name>
    <name type="common">Maidenhair fern</name>
    <dbReference type="NCBI Taxonomy" id="13818"/>
    <lineage>
        <taxon>Eukaryota</taxon>
        <taxon>Viridiplantae</taxon>
        <taxon>Streptophyta</taxon>
        <taxon>Embryophyta</taxon>
        <taxon>Tracheophyta</taxon>
        <taxon>Polypodiopsida</taxon>
        <taxon>Polypodiidae</taxon>
        <taxon>Polypodiales</taxon>
        <taxon>Pteridineae</taxon>
        <taxon>Pteridaceae</taxon>
        <taxon>Vittarioideae</taxon>
        <taxon>Adiantum</taxon>
    </lineage>
</organism>
<sequence>MKERWLSVDNIDRRTNLSVQEFIDSYEEQNRPVLITDALSDWPALRKWNKEYLVKSAGDSKLAVGPVEMTMKDYFLYSEAVCEERPLYLFDPHFTEKMPTLSEDFEVPIYFREDLFSILGKDRPNYRWLIVGPARSGSSFHIDPNSTSAWNAVVKGTKKWILFPPDVNPPGVHPSPDGVEVAAPVSIMEWFMNFYEQTKQWKRKPVECICQAGELMFVPNGWWHLVINLEESIAITQNYVSRCNLLNVLDFLKRPNSAQLISGTRDRVNLYSKFKSTYAQLFPGSIEELEKKAAAKAKQSQSGSFWETVTDAKVGGFKFGF</sequence>
<reference evidence="8" key="1">
    <citation type="submission" date="2021-01" db="EMBL/GenBank/DDBJ databases">
        <title>Adiantum capillus-veneris genome.</title>
        <authorList>
            <person name="Fang Y."/>
            <person name="Liao Q."/>
        </authorList>
    </citation>
    <scope>NUCLEOTIDE SEQUENCE</scope>
    <source>
        <strain evidence="8">H3</strain>
        <tissue evidence="8">Leaf</tissue>
    </source>
</reference>
<dbReference type="AlphaFoldDB" id="A0A9D4ZBK6"/>
<dbReference type="PANTHER" id="PTHR12480">
    <property type="entry name" value="ARGININE DEMETHYLASE AND LYSYL-HYDROXYLASE JMJD"/>
    <property type="match status" value="1"/>
</dbReference>
<dbReference type="EMBL" id="JABFUD020000015">
    <property type="protein sequence ID" value="KAI5069039.1"/>
    <property type="molecule type" value="Genomic_DNA"/>
</dbReference>
<comment type="subcellular location">
    <subcellularLocation>
        <location evidence="1">Nucleus</location>
    </subcellularLocation>
</comment>
<dbReference type="GO" id="GO:0005634">
    <property type="term" value="C:nucleus"/>
    <property type="evidence" value="ECO:0007669"/>
    <property type="project" value="UniProtKB-SubCell"/>
</dbReference>
<evidence type="ECO:0000256" key="2">
    <source>
        <dbReference type="ARBA" id="ARBA00006801"/>
    </source>
</evidence>
<gene>
    <name evidence="8" type="ORF">GOP47_0015340</name>
</gene>
<dbReference type="InterPro" id="IPR050910">
    <property type="entry name" value="JMJD6_ArgDemeth/LysHydrox"/>
</dbReference>
<keyword evidence="9" id="KW-1185">Reference proteome</keyword>
<dbReference type="GO" id="GO:0000987">
    <property type="term" value="F:cis-regulatory region sequence-specific DNA binding"/>
    <property type="evidence" value="ECO:0007669"/>
    <property type="project" value="TreeGrafter"/>
</dbReference>
<dbReference type="Proteomes" id="UP000886520">
    <property type="component" value="Chromosome 15"/>
</dbReference>
<dbReference type="GO" id="GO:0016491">
    <property type="term" value="F:oxidoreductase activity"/>
    <property type="evidence" value="ECO:0007669"/>
    <property type="project" value="UniProtKB-KW"/>
</dbReference>
<dbReference type="SUPFAM" id="SSF51197">
    <property type="entry name" value="Clavaminate synthase-like"/>
    <property type="match status" value="1"/>
</dbReference>
<evidence type="ECO:0000313" key="8">
    <source>
        <dbReference type="EMBL" id="KAI5069039.1"/>
    </source>
</evidence>
<dbReference type="OrthoDB" id="424465at2759"/>
<dbReference type="SMART" id="SM00558">
    <property type="entry name" value="JmjC"/>
    <property type="match status" value="1"/>
</dbReference>
<comment type="caution">
    <text evidence="8">The sequence shown here is derived from an EMBL/GenBank/DDBJ whole genome shotgun (WGS) entry which is preliminary data.</text>
</comment>
<evidence type="ECO:0000256" key="1">
    <source>
        <dbReference type="ARBA" id="ARBA00004123"/>
    </source>
</evidence>
<keyword evidence="6" id="KW-0539">Nucleus</keyword>
<comment type="similarity">
    <text evidence="2">Belongs to the JARID1 histone demethylase family.</text>
</comment>
<keyword evidence="3" id="KW-0479">Metal-binding</keyword>
<dbReference type="FunFam" id="2.60.120.650:FF:000045">
    <property type="entry name" value="F-box protein At1g78280"/>
    <property type="match status" value="1"/>
</dbReference>
<evidence type="ECO:0000259" key="7">
    <source>
        <dbReference type="PROSITE" id="PS51184"/>
    </source>
</evidence>
<protein>
    <recommendedName>
        <fullName evidence="7">JmjC domain-containing protein</fullName>
    </recommendedName>
</protein>
<name>A0A9D4ZBK6_ADICA</name>
<dbReference type="InterPro" id="IPR041667">
    <property type="entry name" value="Cupin_8"/>
</dbReference>
<proteinExistence type="inferred from homology"/>